<protein>
    <submittedName>
        <fullName evidence="2">Uncharacterized protein</fullName>
    </submittedName>
</protein>
<dbReference type="EMBL" id="RCZH01000001">
    <property type="protein sequence ID" value="TPG45400.1"/>
    <property type="molecule type" value="Genomic_DNA"/>
</dbReference>
<dbReference type="AlphaFoldDB" id="A0A502F7V2"/>
<proteinExistence type="predicted"/>
<keyword evidence="3" id="KW-1185">Reference proteome</keyword>
<dbReference type="OrthoDB" id="979381at2"/>
<name>A0A502F7V2_9FLAO</name>
<accession>A0A502F7V2</accession>
<keyword evidence="1" id="KW-0732">Signal</keyword>
<comment type="caution">
    <text evidence="2">The sequence shown here is derived from an EMBL/GenBank/DDBJ whole genome shotgun (WGS) entry which is preliminary data.</text>
</comment>
<evidence type="ECO:0000256" key="1">
    <source>
        <dbReference type="SAM" id="SignalP"/>
    </source>
</evidence>
<dbReference type="Proteomes" id="UP000319700">
    <property type="component" value="Unassembled WGS sequence"/>
</dbReference>
<evidence type="ECO:0000313" key="2">
    <source>
        <dbReference type="EMBL" id="TPG45400.1"/>
    </source>
</evidence>
<gene>
    <name evidence="2" type="ORF">EAH81_02015</name>
</gene>
<feature type="chain" id="PRO_5021361281" evidence="1">
    <location>
        <begin position="20"/>
        <end position="166"/>
    </location>
</feature>
<reference evidence="2 3" key="1">
    <citation type="journal article" date="2019" name="Environ. Microbiol.">
        <title>Species interactions and distinct microbial communities in high Arctic permafrost affected cryosols are associated with the CH4 and CO2 gas fluxes.</title>
        <authorList>
            <person name="Altshuler I."/>
            <person name="Hamel J."/>
            <person name="Turney S."/>
            <person name="Magnuson E."/>
            <person name="Levesque R."/>
            <person name="Greer C."/>
            <person name="Whyte L.G."/>
        </authorList>
    </citation>
    <scope>NUCLEOTIDE SEQUENCE [LARGE SCALE GENOMIC DNA]</scope>
    <source>
        <strain evidence="2 3">42</strain>
    </source>
</reference>
<evidence type="ECO:0000313" key="3">
    <source>
        <dbReference type="Proteomes" id="UP000319700"/>
    </source>
</evidence>
<dbReference type="RefSeq" id="WP_140503174.1">
    <property type="nucleotide sequence ID" value="NZ_RCZH01000001.1"/>
</dbReference>
<sequence>MIKKVFIISLFFVFSFSKAQTDKLEILDNLYITAMNSRFDLMLSSGYKYIEPNSETDRIKDKFKESVYKFPSEKEIFKIAYKNNKQLRIYRLSHKIISKDTIDINCGEVLITVKKGVFFNNDLHFKKINSTISCGGTNGYQPDFRYVFSLKENKWINISDKYKLKE</sequence>
<organism evidence="2 3">
    <name type="scientific">Flavobacterium pectinovorum</name>
    <dbReference type="NCBI Taxonomy" id="29533"/>
    <lineage>
        <taxon>Bacteria</taxon>
        <taxon>Pseudomonadati</taxon>
        <taxon>Bacteroidota</taxon>
        <taxon>Flavobacteriia</taxon>
        <taxon>Flavobacteriales</taxon>
        <taxon>Flavobacteriaceae</taxon>
        <taxon>Flavobacterium</taxon>
    </lineage>
</organism>
<feature type="signal peptide" evidence="1">
    <location>
        <begin position="1"/>
        <end position="19"/>
    </location>
</feature>